<feature type="transmembrane region" description="Helical" evidence="11">
    <location>
        <begin position="1011"/>
        <end position="1030"/>
    </location>
</feature>
<dbReference type="GO" id="GO:0051707">
    <property type="term" value="P:response to other organism"/>
    <property type="evidence" value="ECO:0007669"/>
    <property type="project" value="UniProtKB-ARBA"/>
</dbReference>
<dbReference type="Pfam" id="PF13855">
    <property type="entry name" value="LRR_8"/>
    <property type="match status" value="1"/>
</dbReference>
<evidence type="ECO:0000256" key="4">
    <source>
        <dbReference type="ARBA" id="ARBA00022614"/>
    </source>
</evidence>
<dbReference type="GO" id="GO:0006952">
    <property type="term" value="P:defense response"/>
    <property type="evidence" value="ECO:0007669"/>
    <property type="project" value="UniProtKB-ARBA"/>
</dbReference>
<dbReference type="InterPro" id="IPR052595">
    <property type="entry name" value="LRRC69/RLP"/>
</dbReference>
<dbReference type="GO" id="GO:0005886">
    <property type="term" value="C:plasma membrane"/>
    <property type="evidence" value="ECO:0007669"/>
    <property type="project" value="UniProtKB-SubCell"/>
</dbReference>
<evidence type="ECO:0000313" key="13">
    <source>
        <dbReference type="EMBL" id="CAI9091711.1"/>
    </source>
</evidence>
<keyword evidence="7" id="KW-0677">Repeat</keyword>
<dbReference type="GO" id="GO:0009791">
    <property type="term" value="P:post-embryonic development"/>
    <property type="evidence" value="ECO:0007669"/>
    <property type="project" value="UniProtKB-ARBA"/>
</dbReference>
<dbReference type="SMART" id="SM00369">
    <property type="entry name" value="LRR_TYP"/>
    <property type="match status" value="11"/>
</dbReference>
<dbReference type="Proteomes" id="UP001161247">
    <property type="component" value="Chromosome 1"/>
</dbReference>
<dbReference type="FunFam" id="3.80.10.10:FF:000111">
    <property type="entry name" value="LRR receptor-like serine/threonine-protein kinase ERECTA"/>
    <property type="match status" value="1"/>
</dbReference>
<accession>A0AAV1C870</accession>
<dbReference type="InterPro" id="IPR001611">
    <property type="entry name" value="Leu-rich_rpt"/>
</dbReference>
<protein>
    <submittedName>
        <fullName evidence="13">OLC1v1026807C1</fullName>
    </submittedName>
</protein>
<evidence type="ECO:0000256" key="11">
    <source>
        <dbReference type="SAM" id="Phobius"/>
    </source>
</evidence>
<evidence type="ECO:0000259" key="12">
    <source>
        <dbReference type="Pfam" id="PF23598"/>
    </source>
</evidence>
<keyword evidence="3" id="KW-1003">Cell membrane</keyword>
<keyword evidence="10" id="KW-0325">Glycoprotein</keyword>
<keyword evidence="9 11" id="KW-0472">Membrane</keyword>
<dbReference type="AlphaFoldDB" id="A0AAV1C870"/>
<proteinExistence type="inferred from homology"/>
<keyword evidence="8 11" id="KW-1133">Transmembrane helix</keyword>
<dbReference type="EMBL" id="OX459118">
    <property type="protein sequence ID" value="CAI9091711.1"/>
    <property type="molecule type" value="Genomic_DNA"/>
</dbReference>
<evidence type="ECO:0000256" key="6">
    <source>
        <dbReference type="ARBA" id="ARBA00022729"/>
    </source>
</evidence>
<evidence type="ECO:0000256" key="9">
    <source>
        <dbReference type="ARBA" id="ARBA00023136"/>
    </source>
</evidence>
<dbReference type="Gene3D" id="3.80.10.10">
    <property type="entry name" value="Ribonuclease Inhibitor"/>
    <property type="match status" value="7"/>
</dbReference>
<evidence type="ECO:0000256" key="2">
    <source>
        <dbReference type="ARBA" id="ARBA00009592"/>
    </source>
</evidence>
<keyword evidence="6" id="KW-0732">Signal</keyword>
<dbReference type="PROSITE" id="PS51450">
    <property type="entry name" value="LRR"/>
    <property type="match status" value="1"/>
</dbReference>
<gene>
    <name evidence="13" type="ORF">OLC1_LOCUS3564</name>
</gene>
<keyword evidence="5 11" id="KW-0812">Transmembrane</keyword>
<dbReference type="Pfam" id="PF23598">
    <property type="entry name" value="LRR_14"/>
    <property type="match status" value="1"/>
</dbReference>
<evidence type="ECO:0000256" key="5">
    <source>
        <dbReference type="ARBA" id="ARBA00022692"/>
    </source>
</evidence>
<name>A0AAV1C870_OLDCO</name>
<sequence length="1060" mass="118252">MRKHLFSCITCSCYLNYCYNKVLSFSHLKRDYIRFMGKLVHFQVIYLFHYLVIFSAFLKQTQSFCTAQNRLLLFQFKQSINVHNTASSGCESNGIPSYPTTEFWNTSSDCCTWDGVTCDQVSGEVIGLDLSCSQLQGKMGSNSSIFKLSSLQSLNLAYNDFSSSGISRNFSRLGSLRHLNLSSSGFSGSLPSDFLSMFNLVSLDLSLSDGLTIQPRTFKMLLQNSTRLREVLLTGVNIPSVIPHNLSNSLTILNLGGTNLYGNCPEEIFTLPNLQILQLYSNYDLTGHLWKVKWNASSQLSYIDISSSGFSGEIPESIGYLHSLNYLEISSCKFSGSIPESLGNLTQMTHLDLNSNNFSGKVPSSLSNLQQLTFLDLSTNSLEGRLPDFFSNFRNLAYLMLNDNLFTGEFPSSITNLTELTSLDLSNSSLTGPLPSDISGFPNLALLFLKDNSFNGILPPWIFSLPSLKFLDLQSNELTGHLYEFQYQSIQRIYLSGNKLHGPIPKSISKLVNLTYLDLSSNLFSGPVDVSLFSKLQPLQFLSLSNNSLVLTRDRMNATFPDSLTSLYLSSCGLKDIEPLAAASNLYRLDVSRNMIRGRAFSDKIWYMWAETLISLDISHNFLTQMNQLPFTNLFFLDLSHNLFQGSMLIPPITTRLFFASNNNFSGKIHPSVCKLSILMVLDISENNFSGAIPECLANVSEGLYVLDMHSNRFSGRIPSNFAVGSNLRTLKLHNNQLEGSLPRSLSRCRELEVLDVGYNNLNGTFPTWLGTLPKLKVLSLRANNMHGPVNSSRAPDSFSTLRILDLSNNAFAGILPEKMFQKLGAMKREDETSQPLTYIGDETYQDSVKVIIKGLDINFERILSIFTTMDFSINNFTGKIPDAIGDLVALRGLNLSHNDLSGPIPQVLGNLKVLESLDLSLNQLQGQIPQQLTNLPYLSAFNVSYNHLQGSIPRGQQFNTFENSSYLGNPGLCGFPLSNTCGANDQLPKSRPRVEEDEEFFNGFTWKAVMIGYGCGMVIGFLIGCLIFITGKPEWFNEFVQEESSRFVKKKWSKQAKVL</sequence>
<feature type="domain" description="Disease resistance R13L4/SHOC-2-like LRR" evidence="12">
    <location>
        <begin position="361"/>
        <end position="570"/>
    </location>
</feature>
<dbReference type="PANTHER" id="PTHR48057:SF29">
    <property type="entry name" value="OS02G0609900 PROTEIN"/>
    <property type="match status" value="1"/>
</dbReference>
<dbReference type="InterPro" id="IPR032675">
    <property type="entry name" value="LRR_dom_sf"/>
</dbReference>
<dbReference type="SUPFAM" id="SSF52058">
    <property type="entry name" value="L domain-like"/>
    <property type="match status" value="1"/>
</dbReference>
<keyword evidence="4" id="KW-0433">Leucine-rich repeat</keyword>
<organism evidence="13 14">
    <name type="scientific">Oldenlandia corymbosa var. corymbosa</name>
    <dbReference type="NCBI Taxonomy" id="529605"/>
    <lineage>
        <taxon>Eukaryota</taxon>
        <taxon>Viridiplantae</taxon>
        <taxon>Streptophyta</taxon>
        <taxon>Embryophyta</taxon>
        <taxon>Tracheophyta</taxon>
        <taxon>Spermatophyta</taxon>
        <taxon>Magnoliopsida</taxon>
        <taxon>eudicotyledons</taxon>
        <taxon>Gunneridae</taxon>
        <taxon>Pentapetalae</taxon>
        <taxon>asterids</taxon>
        <taxon>lamiids</taxon>
        <taxon>Gentianales</taxon>
        <taxon>Rubiaceae</taxon>
        <taxon>Rubioideae</taxon>
        <taxon>Spermacoceae</taxon>
        <taxon>Hedyotis-Oldenlandia complex</taxon>
        <taxon>Oldenlandia</taxon>
    </lineage>
</organism>
<evidence type="ECO:0000313" key="14">
    <source>
        <dbReference type="Proteomes" id="UP001161247"/>
    </source>
</evidence>
<reference evidence="13" key="1">
    <citation type="submission" date="2023-03" db="EMBL/GenBank/DDBJ databases">
        <authorList>
            <person name="Julca I."/>
        </authorList>
    </citation>
    <scope>NUCLEOTIDE SEQUENCE</scope>
</reference>
<keyword evidence="14" id="KW-1185">Reference proteome</keyword>
<dbReference type="InterPro" id="IPR055414">
    <property type="entry name" value="LRR_R13L4/SHOC2-like"/>
</dbReference>
<dbReference type="SUPFAM" id="SSF52047">
    <property type="entry name" value="RNI-like"/>
    <property type="match status" value="2"/>
</dbReference>
<dbReference type="InterPro" id="IPR003591">
    <property type="entry name" value="Leu-rich_rpt_typical-subtyp"/>
</dbReference>
<comment type="similarity">
    <text evidence="2">Belongs to the RLP family.</text>
</comment>
<evidence type="ECO:0000256" key="1">
    <source>
        <dbReference type="ARBA" id="ARBA00004162"/>
    </source>
</evidence>
<dbReference type="PANTHER" id="PTHR48057">
    <property type="entry name" value="LEUCINE-RICH REPEAT SERINE/THREONINE-PROTEIN KINASE 1"/>
    <property type="match status" value="1"/>
</dbReference>
<evidence type="ECO:0000256" key="7">
    <source>
        <dbReference type="ARBA" id="ARBA00022737"/>
    </source>
</evidence>
<dbReference type="FunFam" id="3.80.10.10:FF:000233">
    <property type="entry name" value="Leucine-rich repeat receptor-like protein kinase TDR"/>
    <property type="match status" value="1"/>
</dbReference>
<evidence type="ECO:0000256" key="3">
    <source>
        <dbReference type="ARBA" id="ARBA00022475"/>
    </source>
</evidence>
<feature type="transmembrane region" description="Helical" evidence="11">
    <location>
        <begin position="39"/>
        <end position="58"/>
    </location>
</feature>
<comment type="subcellular location">
    <subcellularLocation>
        <location evidence="1">Cell membrane</location>
        <topology evidence="1">Single-pass membrane protein</topology>
    </subcellularLocation>
</comment>
<dbReference type="Pfam" id="PF00560">
    <property type="entry name" value="LRR_1"/>
    <property type="match status" value="6"/>
</dbReference>
<evidence type="ECO:0000256" key="8">
    <source>
        <dbReference type="ARBA" id="ARBA00022989"/>
    </source>
</evidence>
<dbReference type="FunFam" id="3.80.10.10:FF:000095">
    <property type="entry name" value="LRR receptor-like serine/threonine-protein kinase GSO1"/>
    <property type="match status" value="1"/>
</dbReference>
<evidence type="ECO:0000256" key="10">
    <source>
        <dbReference type="ARBA" id="ARBA00023180"/>
    </source>
</evidence>